<dbReference type="GO" id="GO:0005829">
    <property type="term" value="C:cytosol"/>
    <property type="evidence" value="ECO:0007669"/>
    <property type="project" value="TreeGrafter"/>
</dbReference>
<comment type="function">
    <text evidence="3">Required for maturation of 30S ribosomal subunits.</text>
</comment>
<evidence type="ECO:0000256" key="1">
    <source>
        <dbReference type="ARBA" id="ARBA00022490"/>
    </source>
</evidence>
<dbReference type="InterPro" id="IPR035956">
    <property type="entry name" value="RimP_N_sf"/>
</dbReference>
<reference evidence="7" key="1">
    <citation type="submission" date="2014-08" db="EMBL/GenBank/DDBJ databases">
        <authorList>
            <person name="Falentin Helene"/>
        </authorList>
    </citation>
    <scope>NUCLEOTIDE SEQUENCE</scope>
</reference>
<comment type="similarity">
    <text evidence="3">Belongs to the RimP family.</text>
</comment>
<keyword evidence="2 3" id="KW-0690">Ribosome biogenesis</keyword>
<name>A0A068VTU9_PROFF</name>
<dbReference type="AlphaFoldDB" id="A0A068VTU9"/>
<dbReference type="PANTHER" id="PTHR33867:SF1">
    <property type="entry name" value="RIBOSOME MATURATION FACTOR RIMP"/>
    <property type="match status" value="1"/>
</dbReference>
<dbReference type="PATRIC" id="fig|66712.6.peg.1415"/>
<proteinExistence type="inferred from homology"/>
<dbReference type="InterPro" id="IPR028989">
    <property type="entry name" value="RimP_N"/>
</dbReference>
<dbReference type="GO" id="GO:0006412">
    <property type="term" value="P:translation"/>
    <property type="evidence" value="ECO:0007669"/>
    <property type="project" value="TreeGrafter"/>
</dbReference>
<gene>
    <name evidence="3" type="primary">rimP</name>
    <name evidence="7" type="ORF">PFCIRM138_01355</name>
</gene>
<dbReference type="KEGG" id="pfre:RM25_1388"/>
<dbReference type="Pfam" id="PF17384">
    <property type="entry name" value="DUF150_C"/>
    <property type="match status" value="1"/>
</dbReference>
<dbReference type="InterPro" id="IPR028998">
    <property type="entry name" value="RimP_C"/>
</dbReference>
<dbReference type="EMBL" id="LM676436">
    <property type="protein sequence ID" value="CEP27392.1"/>
    <property type="molecule type" value="Genomic_DNA"/>
</dbReference>
<keyword evidence="1 3" id="KW-0963">Cytoplasm</keyword>
<accession>A0A068VTU9</accession>
<organism evidence="7">
    <name type="scientific">Propionibacterium freudenreichii subsp. freudenreichii</name>
    <dbReference type="NCBI Taxonomy" id="66712"/>
    <lineage>
        <taxon>Bacteria</taxon>
        <taxon>Bacillati</taxon>
        <taxon>Actinomycetota</taxon>
        <taxon>Actinomycetes</taxon>
        <taxon>Propionibacteriales</taxon>
        <taxon>Propionibacteriaceae</taxon>
        <taxon>Propionibacterium</taxon>
    </lineage>
</organism>
<dbReference type="CDD" id="cd01734">
    <property type="entry name" value="YlxS_C"/>
    <property type="match status" value="1"/>
</dbReference>
<evidence type="ECO:0000256" key="3">
    <source>
        <dbReference type="HAMAP-Rule" id="MF_01077"/>
    </source>
</evidence>
<dbReference type="SUPFAM" id="SSF75420">
    <property type="entry name" value="YhbC-like, N-terminal domain"/>
    <property type="match status" value="1"/>
</dbReference>
<dbReference type="GeneID" id="61221899"/>
<dbReference type="HAMAP" id="MF_01077">
    <property type="entry name" value="RimP"/>
    <property type="match status" value="1"/>
</dbReference>
<dbReference type="NCBIfam" id="NF000930">
    <property type="entry name" value="PRK00092.2-2"/>
    <property type="match status" value="1"/>
</dbReference>
<comment type="subcellular location">
    <subcellularLocation>
        <location evidence="3">Cytoplasm</location>
    </subcellularLocation>
</comment>
<dbReference type="RefSeq" id="WP_013161334.1">
    <property type="nucleotide sequence ID" value="NZ_CP010341.1"/>
</dbReference>
<evidence type="ECO:0000259" key="6">
    <source>
        <dbReference type="Pfam" id="PF17384"/>
    </source>
</evidence>
<feature type="compositionally biased region" description="Polar residues" evidence="4">
    <location>
        <begin position="71"/>
        <end position="84"/>
    </location>
</feature>
<dbReference type="InterPro" id="IPR003728">
    <property type="entry name" value="Ribosome_maturation_RimP"/>
</dbReference>
<feature type="region of interest" description="Disordered" evidence="4">
    <location>
        <begin position="66"/>
        <end position="85"/>
    </location>
</feature>
<feature type="domain" description="Ribosome maturation factor RimP N-terminal" evidence="5">
    <location>
        <begin position="9"/>
        <end position="85"/>
    </location>
</feature>
<sequence length="157" mass="17212">MTESTLIDLLDPIVAEHGLEIDELKIVRAGKHSVLRISLDGDGSEGHGPDLDQIADATRAISHALDEAEAPSNSPYTLEVSSRGVSAPLTRPAHWRRNATRLVEVTPLEGEKYTGRITSADEDGAELEIDGQPRHVDFGQVRRAVVQIEMNRKSRED</sequence>
<protein>
    <recommendedName>
        <fullName evidence="3">Ribosome maturation factor RimP</fullName>
    </recommendedName>
</protein>
<dbReference type="Gene3D" id="3.30.300.70">
    <property type="entry name" value="RimP-like superfamily, N-terminal"/>
    <property type="match status" value="1"/>
</dbReference>
<dbReference type="Pfam" id="PF02576">
    <property type="entry name" value="RimP_N"/>
    <property type="match status" value="1"/>
</dbReference>
<evidence type="ECO:0000313" key="7">
    <source>
        <dbReference type="EMBL" id="CEP27392.1"/>
    </source>
</evidence>
<dbReference type="PANTHER" id="PTHR33867">
    <property type="entry name" value="RIBOSOME MATURATION FACTOR RIMP"/>
    <property type="match status" value="1"/>
</dbReference>
<evidence type="ECO:0000256" key="2">
    <source>
        <dbReference type="ARBA" id="ARBA00022517"/>
    </source>
</evidence>
<dbReference type="GO" id="GO:0000028">
    <property type="term" value="P:ribosomal small subunit assembly"/>
    <property type="evidence" value="ECO:0007669"/>
    <property type="project" value="TreeGrafter"/>
</dbReference>
<evidence type="ECO:0000259" key="5">
    <source>
        <dbReference type="Pfam" id="PF02576"/>
    </source>
</evidence>
<evidence type="ECO:0000256" key="4">
    <source>
        <dbReference type="SAM" id="MobiDB-lite"/>
    </source>
</evidence>
<feature type="domain" description="Ribosome maturation factor RimP C-terminal" evidence="6">
    <location>
        <begin position="89"/>
        <end position="149"/>
    </location>
</feature>